<evidence type="ECO:0000313" key="2">
    <source>
        <dbReference type="EMBL" id="OHF00899.1"/>
    </source>
</evidence>
<feature type="compositionally biased region" description="Polar residues" evidence="1">
    <location>
        <begin position="86"/>
        <end position="98"/>
    </location>
</feature>
<comment type="caution">
    <text evidence="2">The sequence shown here is derived from an EMBL/GenBank/DDBJ whole genome shotgun (WGS) entry which is preliminary data.</text>
</comment>
<keyword evidence="3" id="KW-1185">Reference proteome</keyword>
<evidence type="ECO:0000256" key="1">
    <source>
        <dbReference type="SAM" id="MobiDB-lite"/>
    </source>
</evidence>
<organism evidence="2 3">
    <name type="scientific">Colletotrichum orchidophilum</name>
    <dbReference type="NCBI Taxonomy" id="1209926"/>
    <lineage>
        <taxon>Eukaryota</taxon>
        <taxon>Fungi</taxon>
        <taxon>Dikarya</taxon>
        <taxon>Ascomycota</taxon>
        <taxon>Pezizomycotina</taxon>
        <taxon>Sordariomycetes</taxon>
        <taxon>Hypocreomycetidae</taxon>
        <taxon>Glomerellales</taxon>
        <taxon>Glomerellaceae</taxon>
        <taxon>Colletotrichum</taxon>
    </lineage>
</organism>
<name>A0A1G4BHK4_9PEZI</name>
<dbReference type="RefSeq" id="XP_022478041.1">
    <property type="nucleotide sequence ID" value="XM_022615376.1"/>
</dbReference>
<dbReference type="Proteomes" id="UP000176998">
    <property type="component" value="Unassembled WGS sequence"/>
</dbReference>
<sequence>MSDHSSDDDNSPSNQGASLGSPINLGPIDSGPMDSEPTDLGSLEAYQHMRSRIRENRNAMIGRTTNDNSRGPTYADAFDRPAPTDMNGTRSGPSQNGPRGTLSPLRDAPRIPTHTDPVVANGTAHGGSRSRPPFASGAAGFPGLPGYTPGTSYDNGGVNGNTNGMADWVNSDGPSFASRAADWPGFPDEV</sequence>
<feature type="region of interest" description="Disordered" evidence="1">
    <location>
        <begin position="1"/>
        <end position="190"/>
    </location>
</feature>
<dbReference type="EMBL" id="MJBS01000023">
    <property type="protein sequence ID" value="OHF00899.1"/>
    <property type="molecule type" value="Genomic_DNA"/>
</dbReference>
<evidence type="ECO:0000313" key="3">
    <source>
        <dbReference type="Proteomes" id="UP000176998"/>
    </source>
</evidence>
<proteinExistence type="predicted"/>
<reference evidence="2 3" key="1">
    <citation type="submission" date="2016-09" db="EMBL/GenBank/DDBJ databases">
        <authorList>
            <person name="Capua I."/>
            <person name="De Benedictis P."/>
            <person name="Joannis T."/>
            <person name="Lombin L.H."/>
            <person name="Cattoli G."/>
        </authorList>
    </citation>
    <scope>NUCLEOTIDE SEQUENCE [LARGE SCALE GENOMIC DNA]</scope>
    <source>
        <strain evidence="2 3">IMI 309357</strain>
    </source>
</reference>
<protein>
    <submittedName>
        <fullName evidence="2">Uncharacterized protein</fullName>
    </submittedName>
</protein>
<feature type="compositionally biased region" description="Polar residues" evidence="1">
    <location>
        <begin position="149"/>
        <end position="164"/>
    </location>
</feature>
<gene>
    <name evidence="2" type="ORF">CORC01_03727</name>
</gene>
<dbReference type="GeneID" id="34556886"/>
<accession>A0A1G4BHK4</accession>
<dbReference type="AlphaFoldDB" id="A0A1G4BHK4"/>